<feature type="compositionally biased region" description="Polar residues" evidence="8">
    <location>
        <begin position="204"/>
        <end position="222"/>
    </location>
</feature>
<dbReference type="InterPro" id="IPR031693">
    <property type="entry name" value="Sin3_C"/>
</dbReference>
<feature type="region of interest" description="Disordered" evidence="8">
    <location>
        <begin position="1"/>
        <end position="61"/>
    </location>
</feature>
<evidence type="ECO:0000256" key="8">
    <source>
        <dbReference type="SAM" id="MobiDB-lite"/>
    </source>
</evidence>
<comment type="caution">
    <text evidence="10">The sequence shown here is derived from an EMBL/GenBank/DDBJ whole genome shotgun (WGS) entry which is preliminary data.</text>
</comment>
<feature type="compositionally biased region" description="Basic and acidic residues" evidence="8">
    <location>
        <begin position="349"/>
        <end position="360"/>
    </location>
</feature>
<feature type="compositionally biased region" description="Pro residues" evidence="8">
    <location>
        <begin position="168"/>
        <end position="184"/>
    </location>
</feature>
<gene>
    <name evidence="10" type="ORF">B0F90DRAFT_1627282</name>
</gene>
<dbReference type="SUPFAM" id="SSF47762">
    <property type="entry name" value="PAH2 domain"/>
    <property type="match status" value="3"/>
</dbReference>
<keyword evidence="6 7" id="KW-0539">Nucleus</keyword>
<dbReference type="InterPro" id="IPR036600">
    <property type="entry name" value="PAH_sf"/>
</dbReference>
<reference evidence="10" key="1">
    <citation type="journal article" date="2022" name="New Phytol.">
        <title>Evolutionary transition to the ectomycorrhizal habit in the genomes of a hyperdiverse lineage of mushroom-forming fungi.</title>
        <authorList>
            <person name="Looney B."/>
            <person name="Miyauchi S."/>
            <person name="Morin E."/>
            <person name="Drula E."/>
            <person name="Courty P.E."/>
            <person name="Kohler A."/>
            <person name="Kuo A."/>
            <person name="LaButti K."/>
            <person name="Pangilinan J."/>
            <person name="Lipzen A."/>
            <person name="Riley R."/>
            <person name="Andreopoulos W."/>
            <person name="He G."/>
            <person name="Johnson J."/>
            <person name="Nolan M."/>
            <person name="Tritt A."/>
            <person name="Barry K.W."/>
            <person name="Grigoriev I.V."/>
            <person name="Nagy L.G."/>
            <person name="Hibbett D."/>
            <person name="Henrissat B."/>
            <person name="Matheny P.B."/>
            <person name="Labbe J."/>
            <person name="Martin F.M."/>
        </authorList>
    </citation>
    <scope>NUCLEOTIDE SEQUENCE</scope>
    <source>
        <strain evidence="10">BPL690</strain>
    </source>
</reference>
<keyword evidence="3" id="KW-0677">Repeat</keyword>
<evidence type="ECO:0000256" key="2">
    <source>
        <dbReference type="ARBA" id="ARBA00022491"/>
    </source>
</evidence>
<feature type="domain" description="Histone deacetylase interacting" evidence="9">
    <location>
        <begin position="509"/>
        <end position="608"/>
    </location>
</feature>
<dbReference type="Pfam" id="PF16879">
    <property type="entry name" value="Sin3a_C"/>
    <property type="match status" value="1"/>
</dbReference>
<dbReference type="InterPro" id="IPR013194">
    <property type="entry name" value="HDAC_interact_dom"/>
</dbReference>
<dbReference type="Gene3D" id="1.20.1160.11">
    <property type="entry name" value="Paired amphipathic helix"/>
    <property type="match status" value="3"/>
</dbReference>
<dbReference type="PROSITE" id="PS51477">
    <property type="entry name" value="PAH"/>
    <property type="match status" value="2"/>
</dbReference>
<feature type="compositionally biased region" description="Polar residues" evidence="8">
    <location>
        <begin position="52"/>
        <end position="61"/>
    </location>
</feature>
<accession>A0AAD4M7Q3</accession>
<feature type="compositionally biased region" description="Pro residues" evidence="8">
    <location>
        <begin position="8"/>
        <end position="19"/>
    </location>
</feature>
<dbReference type="EMBL" id="WTXG01000010">
    <property type="protein sequence ID" value="KAI0302797.1"/>
    <property type="molecule type" value="Genomic_DNA"/>
</dbReference>
<feature type="compositionally biased region" description="Polar residues" evidence="8">
    <location>
        <begin position="33"/>
        <end position="45"/>
    </location>
</feature>
<dbReference type="FunFam" id="1.20.1160.11:FF:000001">
    <property type="entry name" value="Paired amphipathic helix protein Sin3"/>
    <property type="match status" value="1"/>
</dbReference>
<protein>
    <recommendedName>
        <fullName evidence="9">Histone deacetylase interacting domain-containing protein</fullName>
    </recommendedName>
</protein>
<evidence type="ECO:0000256" key="3">
    <source>
        <dbReference type="ARBA" id="ARBA00022737"/>
    </source>
</evidence>
<feature type="region of interest" description="Disordered" evidence="8">
    <location>
        <begin position="149"/>
        <end position="232"/>
    </location>
</feature>
<evidence type="ECO:0000313" key="10">
    <source>
        <dbReference type="EMBL" id="KAI0302797.1"/>
    </source>
</evidence>
<evidence type="ECO:0000256" key="5">
    <source>
        <dbReference type="ARBA" id="ARBA00023163"/>
    </source>
</evidence>
<dbReference type="PANTHER" id="PTHR12346">
    <property type="entry name" value="SIN3B-RELATED"/>
    <property type="match status" value="1"/>
</dbReference>
<dbReference type="Pfam" id="PF08295">
    <property type="entry name" value="Sin3_corepress"/>
    <property type="match status" value="1"/>
</dbReference>
<proteinExistence type="predicted"/>
<dbReference type="Proteomes" id="UP001203297">
    <property type="component" value="Unassembled WGS sequence"/>
</dbReference>
<evidence type="ECO:0000259" key="9">
    <source>
        <dbReference type="SMART" id="SM00761"/>
    </source>
</evidence>
<dbReference type="InterPro" id="IPR003822">
    <property type="entry name" value="PAH"/>
</dbReference>
<feature type="region of interest" description="Disordered" evidence="8">
    <location>
        <begin position="295"/>
        <end position="403"/>
    </location>
</feature>
<dbReference type="Pfam" id="PF02671">
    <property type="entry name" value="PAH"/>
    <property type="match status" value="3"/>
</dbReference>
<feature type="compositionally biased region" description="Gly residues" evidence="8">
    <location>
        <begin position="822"/>
        <end position="838"/>
    </location>
</feature>
<dbReference type="FunFam" id="1.20.1160.11:FF:000002">
    <property type="entry name" value="Paired amphipathic helix protein SIN3"/>
    <property type="match status" value="1"/>
</dbReference>
<organism evidence="10 11">
    <name type="scientific">Multifurca ochricompacta</name>
    <dbReference type="NCBI Taxonomy" id="376703"/>
    <lineage>
        <taxon>Eukaryota</taxon>
        <taxon>Fungi</taxon>
        <taxon>Dikarya</taxon>
        <taxon>Basidiomycota</taxon>
        <taxon>Agaricomycotina</taxon>
        <taxon>Agaricomycetes</taxon>
        <taxon>Russulales</taxon>
        <taxon>Russulaceae</taxon>
        <taxon>Multifurca</taxon>
    </lineage>
</organism>
<comment type="subcellular location">
    <subcellularLocation>
        <location evidence="1 7">Nucleus</location>
    </subcellularLocation>
</comment>
<dbReference type="PANTHER" id="PTHR12346:SF0">
    <property type="entry name" value="SIN3A, ISOFORM G"/>
    <property type="match status" value="1"/>
</dbReference>
<dbReference type="SMART" id="SM00761">
    <property type="entry name" value="HDAC_interact"/>
    <property type="match status" value="1"/>
</dbReference>
<keyword evidence="4" id="KW-0805">Transcription regulation</keyword>
<feature type="compositionally biased region" description="Polar residues" evidence="8">
    <location>
        <begin position="362"/>
        <end position="373"/>
    </location>
</feature>
<dbReference type="GO" id="GO:0000122">
    <property type="term" value="P:negative regulation of transcription by RNA polymerase II"/>
    <property type="evidence" value="ECO:0007669"/>
    <property type="project" value="TreeGrafter"/>
</dbReference>
<feature type="compositionally biased region" description="Polar residues" evidence="8">
    <location>
        <begin position="149"/>
        <end position="158"/>
    </location>
</feature>
<feature type="region of interest" description="Disordered" evidence="8">
    <location>
        <begin position="812"/>
        <end position="842"/>
    </location>
</feature>
<evidence type="ECO:0000256" key="1">
    <source>
        <dbReference type="ARBA" id="ARBA00004123"/>
    </source>
</evidence>
<feature type="region of interest" description="Disordered" evidence="8">
    <location>
        <begin position="857"/>
        <end position="910"/>
    </location>
</feature>
<dbReference type="InterPro" id="IPR039774">
    <property type="entry name" value="Sin3-like"/>
</dbReference>
<keyword evidence="11" id="KW-1185">Reference proteome</keyword>
<sequence length="1256" mass="139392">MVETEPTQPVPPSPRPPVDPSAVAPLLTPAISAPQSPSIEKQNNAEVAPQPVSESQNGTTDRQLNVTDALSYLDAVKIQFHDRPDVYNVFLDIMKDFKSQVIDTPGVIQRVASLFHGHPSLIQGFNTFLPVGYRIEVGSDAQSSEVITVTTPSGTMLQSTTTPGITPSIPPPPPAPAPSAPPPESGQLSSDRPPATAPTPSSALGLSNTPKLSGGSIDTPTLDNHERQELGPAMDYVQRIKTRFSNDPDTYKQFLEILSSHKSSENSAEVFQKVEELFKDAPDLSSAFREFLPGASGAQDNDGLGVLKGPSTRTSTPTGEHARAQKRKQPAEQTAAPVSAPAKRRRKVAERDKDKERDAGRATSSRVSKAQHPTSRDPPAFSHYNTIPAPPSPRRSTMAPPLQPMAPVTNFDETQFFARVKAALDSRETYHEFLKLVNLFTQDFIDRARLVRECRSFLGEGELMVQFKEILGWDEAMERAALTKEREELYQPPGRPLTILDRPSREELNIRYGSYRRLPADEINVECSGRDEMCKSVLNDEWVSHPSFSSEDSVFMAHKKNIYEEALHRTEEERHEYDFHIDALVRTIGVLEPLNHKTMAMNPDERSLFRLKPNFGGAGKAVHQRIIKKIYGREPGLEVLQAMQDTPALALPVVLARLKQKEIEWKRAQREWNKIWRAVDASNYARSLDHQGISFKMADKKALTSKAFVAQIEAIMETQMARRAALVDPLFARARPQHQLAFEVEDPDVLRDAVKLVFSYISSSVVRSSVWMRRGRAGSRLGSMVSSVPFFNLAIGTNGLRLRLRLQSQPTRQLSGLSARNNGGGGGGGGGGGNGSGGSLLPANFTGGDLRKSLLKSEQAKSTRGQAQAQANPPLVPSPSPKSSTRASPAPASAPVADNEDSARNDAPSLPIRRSFFTNTWFYTLLRMVEVLYCRLHLMKNIALERMNDSSFESMSSAATPMDLELMQASSGLQDGHGQGQGQRQGQVRITASQYYELMLETCERLFDNQIEQLTFEDQMREMFGLEDAYKIFTIDKLLAVLVKHVQSWEQDPKLEKMAKLLWDERRLENPTVEDHRKFRRQAEEILGPEDNLFRIDWLPESKMITFQLLSKDGSSLDDAEVLSGRWQGYVEGFVSEVETPGVSVLKVRRPFLRRSLPATMSTAVSAVSAGEQSFCARGGLEIKVCVRTYRLFYVSRTEDVLWRIPSNAERERANARFAVRNAARVRWLEKFTFATATGSRGGGNGLDSATATTFE</sequence>
<keyword evidence="5" id="KW-0804">Transcription</keyword>
<evidence type="ECO:0000256" key="7">
    <source>
        <dbReference type="PROSITE-ProRule" id="PRU00810"/>
    </source>
</evidence>
<dbReference type="GO" id="GO:0003714">
    <property type="term" value="F:transcription corepressor activity"/>
    <property type="evidence" value="ECO:0007669"/>
    <property type="project" value="InterPro"/>
</dbReference>
<keyword evidence="2" id="KW-0678">Repressor</keyword>
<dbReference type="GO" id="GO:0070822">
    <property type="term" value="C:Sin3-type complex"/>
    <property type="evidence" value="ECO:0007669"/>
    <property type="project" value="TreeGrafter"/>
</dbReference>
<feature type="compositionally biased region" description="Low complexity" evidence="8">
    <location>
        <begin position="881"/>
        <end position="897"/>
    </location>
</feature>
<name>A0AAD4M7Q3_9AGAM</name>
<evidence type="ECO:0000313" key="11">
    <source>
        <dbReference type="Proteomes" id="UP001203297"/>
    </source>
</evidence>
<evidence type="ECO:0000256" key="4">
    <source>
        <dbReference type="ARBA" id="ARBA00023015"/>
    </source>
</evidence>
<evidence type="ECO:0000256" key="6">
    <source>
        <dbReference type="ARBA" id="ARBA00023242"/>
    </source>
</evidence>
<feature type="compositionally biased region" description="Polar residues" evidence="8">
    <location>
        <begin position="860"/>
        <end position="871"/>
    </location>
</feature>
<dbReference type="AlphaFoldDB" id="A0AAD4M7Q3"/>